<accession>A0A7W8FUI8</accession>
<dbReference type="RefSeq" id="WP_183326616.1">
    <property type="nucleotide sequence ID" value="NZ_JACHHK010000001.1"/>
</dbReference>
<name>A0A7W8FUI8_9FIRM</name>
<dbReference type="EMBL" id="JACHHK010000001">
    <property type="protein sequence ID" value="MBB5182153.1"/>
    <property type="molecule type" value="Genomic_DNA"/>
</dbReference>
<dbReference type="InterPro" id="IPR036388">
    <property type="entry name" value="WH-like_DNA-bd_sf"/>
</dbReference>
<dbReference type="InterPro" id="IPR000944">
    <property type="entry name" value="Tscrpt_reg_Rrf2"/>
</dbReference>
<evidence type="ECO:0000313" key="1">
    <source>
        <dbReference type="EMBL" id="MBB5182153.1"/>
    </source>
</evidence>
<comment type="caution">
    <text evidence="1">The sequence shown here is derived from an EMBL/GenBank/DDBJ whole genome shotgun (WGS) entry which is preliminary data.</text>
</comment>
<dbReference type="InterPro" id="IPR036390">
    <property type="entry name" value="WH_DNA-bd_sf"/>
</dbReference>
<dbReference type="PANTHER" id="PTHR33221:SF15">
    <property type="entry name" value="HTH-TYPE TRANSCRIPTIONAL REGULATOR YWGB-RELATED"/>
    <property type="match status" value="1"/>
</dbReference>
<reference evidence="1 2" key="1">
    <citation type="submission" date="2020-08" db="EMBL/GenBank/DDBJ databases">
        <title>Genomic Encyclopedia of Type Strains, Phase IV (KMG-IV): sequencing the most valuable type-strain genomes for metagenomic binning, comparative biology and taxonomic classification.</title>
        <authorList>
            <person name="Goeker M."/>
        </authorList>
    </citation>
    <scope>NUCLEOTIDE SEQUENCE [LARGE SCALE GENOMIC DNA]</scope>
    <source>
        <strain evidence="1 2">DSM 25799</strain>
    </source>
</reference>
<evidence type="ECO:0000313" key="2">
    <source>
        <dbReference type="Proteomes" id="UP000539953"/>
    </source>
</evidence>
<dbReference type="Gene3D" id="1.10.10.10">
    <property type="entry name" value="Winged helix-like DNA-binding domain superfamily/Winged helix DNA-binding domain"/>
    <property type="match status" value="1"/>
</dbReference>
<keyword evidence="1" id="KW-0238">DNA-binding</keyword>
<organism evidence="1 2">
    <name type="scientific">Catenisphaera adipataccumulans</name>
    <dbReference type="NCBI Taxonomy" id="700500"/>
    <lineage>
        <taxon>Bacteria</taxon>
        <taxon>Bacillati</taxon>
        <taxon>Bacillota</taxon>
        <taxon>Erysipelotrichia</taxon>
        <taxon>Erysipelotrichales</taxon>
        <taxon>Erysipelotrichaceae</taxon>
        <taxon>Catenisphaera</taxon>
    </lineage>
</organism>
<gene>
    <name evidence="1" type="ORF">HNQ47_000156</name>
</gene>
<sequence length="145" mass="16183">MQISTKFTIAVHILAATKFFGQDQKITSPFLAESIGSNPVIVRNIMLQLQEAGIIDVKRGPGGITINRPLSKITYFDIYKAVETNSKEDLFRFHENPNPQCPVGKNIHKALDQSLAEIQKEFEIELASHNVQEVYDKIEAAQTAA</sequence>
<proteinExistence type="predicted"/>
<dbReference type="SUPFAM" id="SSF46785">
    <property type="entry name" value="Winged helix' DNA-binding domain"/>
    <property type="match status" value="1"/>
</dbReference>
<dbReference type="Proteomes" id="UP000539953">
    <property type="component" value="Unassembled WGS sequence"/>
</dbReference>
<dbReference type="GO" id="GO:0005829">
    <property type="term" value="C:cytosol"/>
    <property type="evidence" value="ECO:0007669"/>
    <property type="project" value="TreeGrafter"/>
</dbReference>
<dbReference type="PROSITE" id="PS51197">
    <property type="entry name" value="HTH_RRF2_2"/>
    <property type="match status" value="1"/>
</dbReference>
<dbReference type="GO" id="GO:0003677">
    <property type="term" value="F:DNA binding"/>
    <property type="evidence" value="ECO:0007669"/>
    <property type="project" value="UniProtKB-KW"/>
</dbReference>
<dbReference type="GO" id="GO:0003700">
    <property type="term" value="F:DNA-binding transcription factor activity"/>
    <property type="evidence" value="ECO:0007669"/>
    <property type="project" value="TreeGrafter"/>
</dbReference>
<dbReference type="AlphaFoldDB" id="A0A7W8FUI8"/>
<dbReference type="PANTHER" id="PTHR33221">
    <property type="entry name" value="WINGED HELIX-TURN-HELIX TRANSCRIPTIONAL REGULATOR, RRF2 FAMILY"/>
    <property type="match status" value="1"/>
</dbReference>
<protein>
    <submittedName>
        <fullName evidence="1">DNA-binding IscR family transcriptional regulator</fullName>
    </submittedName>
</protein>
<keyword evidence="2" id="KW-1185">Reference proteome</keyword>
<dbReference type="Pfam" id="PF02082">
    <property type="entry name" value="Rrf2"/>
    <property type="match status" value="1"/>
</dbReference>